<evidence type="ECO:0000313" key="3">
    <source>
        <dbReference type="Proteomes" id="UP001058602"/>
    </source>
</evidence>
<keyword evidence="3" id="KW-1185">Reference proteome</keyword>
<dbReference type="EMBL" id="CP102096">
    <property type="protein sequence ID" value="UUM29679.1"/>
    <property type="molecule type" value="Genomic_DNA"/>
</dbReference>
<dbReference type="SUPFAM" id="SSF54909">
    <property type="entry name" value="Dimeric alpha+beta barrel"/>
    <property type="match status" value="1"/>
</dbReference>
<dbReference type="Proteomes" id="UP001058602">
    <property type="component" value="Chromosome 1"/>
</dbReference>
<evidence type="ECO:0000259" key="1">
    <source>
        <dbReference type="Pfam" id="PF07045"/>
    </source>
</evidence>
<organism evidence="2 3">
    <name type="scientific">Vibrio japonicus</name>
    <dbReference type="NCBI Taxonomy" id="1824638"/>
    <lineage>
        <taxon>Bacteria</taxon>
        <taxon>Pseudomonadati</taxon>
        <taxon>Pseudomonadota</taxon>
        <taxon>Gammaproteobacteria</taxon>
        <taxon>Vibrionales</taxon>
        <taxon>Vibrionaceae</taxon>
        <taxon>Vibrio</taxon>
    </lineage>
</organism>
<dbReference type="RefSeq" id="WP_257083471.1">
    <property type="nucleotide sequence ID" value="NZ_CP102096.1"/>
</dbReference>
<dbReference type="PANTHER" id="PTHR41521:SF4">
    <property type="entry name" value="BLR0684 PROTEIN"/>
    <property type="match status" value="1"/>
</dbReference>
<sequence length="94" mass="10435">MKGYWLAHVTVHDTNQYSKYTALAPKAFEEHNGKFLARGGRCQQLEGGEHQRHVVIEFPSFDDALACYHSAAYQQAAAERAEVATAEIVIVEGV</sequence>
<evidence type="ECO:0000313" key="2">
    <source>
        <dbReference type="EMBL" id="UUM29679.1"/>
    </source>
</evidence>
<dbReference type="Pfam" id="PF07045">
    <property type="entry name" value="DUF1330"/>
    <property type="match status" value="1"/>
</dbReference>
<accession>A0ABY5LCA1</accession>
<proteinExistence type="predicted"/>
<reference evidence="2" key="1">
    <citation type="submission" date="2022-07" db="EMBL/GenBank/DDBJ databases">
        <title>Complete genome of Vibrio japonicus strain JCM 31412T and phylogenomic assessment of the Nereis clade of the genus Vibrio.</title>
        <authorList>
            <person name="Shlafstein M.D."/>
            <person name="Emsley S.A."/>
            <person name="Ushijima B."/>
            <person name="Videau P."/>
            <person name="Saw J.H."/>
        </authorList>
    </citation>
    <scope>NUCLEOTIDE SEQUENCE</scope>
    <source>
        <strain evidence="2">JCM 31412</strain>
    </source>
</reference>
<dbReference type="Gene3D" id="3.30.70.100">
    <property type="match status" value="1"/>
</dbReference>
<dbReference type="InterPro" id="IPR010753">
    <property type="entry name" value="DUF1330"/>
</dbReference>
<feature type="domain" description="DUF1330" evidence="1">
    <location>
        <begin position="2"/>
        <end position="94"/>
    </location>
</feature>
<name>A0ABY5LCA1_9VIBR</name>
<dbReference type="InterPro" id="IPR011008">
    <property type="entry name" value="Dimeric_a/b-barrel"/>
</dbReference>
<gene>
    <name evidence="2" type="ORF">NP165_08105</name>
</gene>
<protein>
    <submittedName>
        <fullName evidence="2">DUF1330 domain-containing protein</fullName>
    </submittedName>
</protein>
<dbReference type="PANTHER" id="PTHR41521">
    <property type="match status" value="1"/>
</dbReference>